<gene>
    <name evidence="1" type="ORF">FWK35_00022562</name>
</gene>
<keyword evidence="2" id="KW-1185">Reference proteome</keyword>
<dbReference type="PANTHER" id="PTHR31569">
    <property type="entry name" value="SWIM-TYPE DOMAIN-CONTAINING PROTEIN"/>
    <property type="match status" value="1"/>
</dbReference>
<dbReference type="InterPro" id="IPR052579">
    <property type="entry name" value="Zinc_finger_SWIM"/>
</dbReference>
<dbReference type="Proteomes" id="UP000478052">
    <property type="component" value="Unassembled WGS sequence"/>
</dbReference>
<evidence type="ECO:0000313" key="1">
    <source>
        <dbReference type="EMBL" id="KAF0757920.1"/>
    </source>
</evidence>
<dbReference type="AlphaFoldDB" id="A0A6G0YL06"/>
<name>A0A6G0YL06_APHCR</name>
<protein>
    <submittedName>
        <fullName evidence="1">Zinc finger SWIM domain-containing protein 3</fullName>
    </submittedName>
</protein>
<accession>A0A6G0YL06</accession>
<dbReference type="OrthoDB" id="124789at2759"/>
<dbReference type="PANTHER" id="PTHR31569:SF4">
    <property type="entry name" value="SWIM-TYPE DOMAIN-CONTAINING PROTEIN"/>
    <property type="match status" value="1"/>
</dbReference>
<proteinExistence type="predicted"/>
<sequence length="153" mass="17621">MRSWNLFESLDDGKSLVITKMTELHNHEISRVLYSHLPNQRKINPANKAIILELIDLKANKKMIQNKIINDCGKIITLKDLSNIRTIARKHDSNNNLVEVINKLKTKNNCNVEVSTDEANNFNGIFIQVRFMAESFHSFPEVIFYTVEHRASG</sequence>
<comment type="caution">
    <text evidence="1">The sequence shown here is derived from an EMBL/GenBank/DDBJ whole genome shotgun (WGS) entry which is preliminary data.</text>
</comment>
<organism evidence="1 2">
    <name type="scientific">Aphis craccivora</name>
    <name type="common">Cowpea aphid</name>
    <dbReference type="NCBI Taxonomy" id="307492"/>
    <lineage>
        <taxon>Eukaryota</taxon>
        <taxon>Metazoa</taxon>
        <taxon>Ecdysozoa</taxon>
        <taxon>Arthropoda</taxon>
        <taxon>Hexapoda</taxon>
        <taxon>Insecta</taxon>
        <taxon>Pterygota</taxon>
        <taxon>Neoptera</taxon>
        <taxon>Paraneoptera</taxon>
        <taxon>Hemiptera</taxon>
        <taxon>Sternorrhyncha</taxon>
        <taxon>Aphidomorpha</taxon>
        <taxon>Aphidoidea</taxon>
        <taxon>Aphididae</taxon>
        <taxon>Aphidini</taxon>
        <taxon>Aphis</taxon>
        <taxon>Aphis</taxon>
    </lineage>
</organism>
<reference evidence="1 2" key="1">
    <citation type="submission" date="2019-08" db="EMBL/GenBank/DDBJ databases">
        <title>Whole genome of Aphis craccivora.</title>
        <authorList>
            <person name="Voronova N.V."/>
            <person name="Shulinski R.S."/>
            <person name="Bandarenka Y.V."/>
            <person name="Zhorov D.G."/>
            <person name="Warner D."/>
        </authorList>
    </citation>
    <scope>NUCLEOTIDE SEQUENCE [LARGE SCALE GENOMIC DNA]</scope>
    <source>
        <strain evidence="1">180601</strain>
        <tissue evidence="1">Whole Body</tissue>
    </source>
</reference>
<evidence type="ECO:0000313" key="2">
    <source>
        <dbReference type="Proteomes" id="UP000478052"/>
    </source>
</evidence>
<dbReference type="EMBL" id="VUJU01003431">
    <property type="protein sequence ID" value="KAF0757920.1"/>
    <property type="molecule type" value="Genomic_DNA"/>
</dbReference>